<evidence type="ECO:0000256" key="1">
    <source>
        <dbReference type="SAM" id="MobiDB-lite"/>
    </source>
</evidence>
<feature type="compositionally biased region" description="Polar residues" evidence="1">
    <location>
        <begin position="278"/>
        <end position="295"/>
    </location>
</feature>
<feature type="signal peptide" evidence="2">
    <location>
        <begin position="1"/>
        <end position="19"/>
    </location>
</feature>
<dbReference type="GeneID" id="87834273"/>
<organism evidence="3 4">
    <name type="scientific">Parathielavia appendiculata</name>
    <dbReference type="NCBI Taxonomy" id="2587402"/>
    <lineage>
        <taxon>Eukaryota</taxon>
        <taxon>Fungi</taxon>
        <taxon>Dikarya</taxon>
        <taxon>Ascomycota</taxon>
        <taxon>Pezizomycotina</taxon>
        <taxon>Sordariomycetes</taxon>
        <taxon>Sordariomycetidae</taxon>
        <taxon>Sordariales</taxon>
        <taxon>Chaetomiaceae</taxon>
        <taxon>Parathielavia</taxon>
    </lineage>
</organism>
<dbReference type="RefSeq" id="XP_062641853.1">
    <property type="nucleotide sequence ID" value="XM_062797494.1"/>
</dbReference>
<sequence length="336" mass="37153">MQLTRTVFIVAFTASTANALPTGHRNMNPVDCAGTPERNEGILNGVSGALEKQSHHCSENSQGKSVSDRGEREAASSTKDSVAQLIPHGDEKNAIFSGIGRQSKGMMQVMNTPKSRLNDQDSTRSPVYRETAMSPSQHSSTAASDTEGKTKWKAGDKATTPKRNMSFTLKIRELLNSLGRGRDQEYSKQVDDNDLAEASTGIRQDRARVHQNPSDEMKVDHREQQTSHGPQDQRAENVASGLQDYDTTYQDTSRTTVPMTPKVPRSHIGMPMVHPQEDGNNMSPNHSSQQQSNVNLDKKEEMQSHSDMMECLHTAKGDIHEQSRCVSSQYREQSSV</sequence>
<reference evidence="3" key="1">
    <citation type="journal article" date="2023" name="Mol. Phylogenet. Evol.">
        <title>Genome-scale phylogeny and comparative genomics of the fungal order Sordariales.</title>
        <authorList>
            <person name="Hensen N."/>
            <person name="Bonometti L."/>
            <person name="Westerberg I."/>
            <person name="Brannstrom I.O."/>
            <person name="Guillou S."/>
            <person name="Cros-Aarteil S."/>
            <person name="Calhoun S."/>
            <person name="Haridas S."/>
            <person name="Kuo A."/>
            <person name="Mondo S."/>
            <person name="Pangilinan J."/>
            <person name="Riley R."/>
            <person name="LaButti K."/>
            <person name="Andreopoulos B."/>
            <person name="Lipzen A."/>
            <person name="Chen C."/>
            <person name="Yan M."/>
            <person name="Daum C."/>
            <person name="Ng V."/>
            <person name="Clum A."/>
            <person name="Steindorff A."/>
            <person name="Ohm R.A."/>
            <person name="Martin F."/>
            <person name="Silar P."/>
            <person name="Natvig D.O."/>
            <person name="Lalanne C."/>
            <person name="Gautier V."/>
            <person name="Ament-Velasquez S.L."/>
            <person name="Kruys A."/>
            <person name="Hutchinson M.I."/>
            <person name="Powell A.J."/>
            <person name="Barry K."/>
            <person name="Miller A.N."/>
            <person name="Grigoriev I.V."/>
            <person name="Debuchy R."/>
            <person name="Gladieux P."/>
            <person name="Hiltunen Thoren M."/>
            <person name="Johannesson H."/>
        </authorList>
    </citation>
    <scope>NUCLEOTIDE SEQUENCE</scope>
    <source>
        <strain evidence="3">CBS 731.68</strain>
    </source>
</reference>
<keyword evidence="4" id="KW-1185">Reference proteome</keyword>
<keyword evidence="2" id="KW-0732">Signal</keyword>
<feature type="chain" id="PRO_5042822236" evidence="2">
    <location>
        <begin position="20"/>
        <end position="336"/>
    </location>
</feature>
<feature type="region of interest" description="Disordered" evidence="1">
    <location>
        <begin position="52"/>
        <end position="165"/>
    </location>
</feature>
<dbReference type="AlphaFoldDB" id="A0AAN6TP63"/>
<protein>
    <submittedName>
        <fullName evidence="3">Uncharacterized protein</fullName>
    </submittedName>
</protein>
<proteinExistence type="predicted"/>
<comment type="caution">
    <text evidence="3">The sequence shown here is derived from an EMBL/GenBank/DDBJ whole genome shotgun (WGS) entry which is preliminary data.</text>
</comment>
<feature type="compositionally biased region" description="Polar residues" evidence="1">
    <location>
        <begin position="324"/>
        <end position="336"/>
    </location>
</feature>
<evidence type="ECO:0000313" key="4">
    <source>
        <dbReference type="Proteomes" id="UP001302602"/>
    </source>
</evidence>
<feature type="compositionally biased region" description="Basic and acidic residues" evidence="1">
    <location>
        <begin position="203"/>
        <end position="235"/>
    </location>
</feature>
<feature type="compositionally biased region" description="Basic and acidic residues" evidence="1">
    <location>
        <begin position="146"/>
        <end position="156"/>
    </location>
</feature>
<feature type="region of interest" description="Disordered" evidence="1">
    <location>
        <begin position="182"/>
        <end position="238"/>
    </location>
</feature>
<dbReference type="Proteomes" id="UP001302602">
    <property type="component" value="Unassembled WGS sequence"/>
</dbReference>
<feature type="compositionally biased region" description="Basic and acidic residues" evidence="1">
    <location>
        <begin position="296"/>
        <end position="323"/>
    </location>
</feature>
<feature type="region of interest" description="Disordered" evidence="1">
    <location>
        <begin position="273"/>
        <end position="336"/>
    </location>
</feature>
<feature type="compositionally biased region" description="Basic and acidic residues" evidence="1">
    <location>
        <begin position="182"/>
        <end position="191"/>
    </location>
</feature>
<evidence type="ECO:0000313" key="3">
    <source>
        <dbReference type="EMBL" id="KAK4118080.1"/>
    </source>
</evidence>
<accession>A0AAN6TP63</accession>
<name>A0AAN6TP63_9PEZI</name>
<reference evidence="3" key="2">
    <citation type="submission" date="2023-05" db="EMBL/GenBank/DDBJ databases">
        <authorList>
            <consortium name="Lawrence Berkeley National Laboratory"/>
            <person name="Steindorff A."/>
            <person name="Hensen N."/>
            <person name="Bonometti L."/>
            <person name="Westerberg I."/>
            <person name="Brannstrom I.O."/>
            <person name="Guillou S."/>
            <person name="Cros-Aarteil S."/>
            <person name="Calhoun S."/>
            <person name="Haridas S."/>
            <person name="Kuo A."/>
            <person name="Mondo S."/>
            <person name="Pangilinan J."/>
            <person name="Riley R."/>
            <person name="Labutti K."/>
            <person name="Andreopoulos B."/>
            <person name="Lipzen A."/>
            <person name="Chen C."/>
            <person name="Yanf M."/>
            <person name="Daum C."/>
            <person name="Ng V."/>
            <person name="Clum A."/>
            <person name="Ohm R."/>
            <person name="Martin F."/>
            <person name="Silar P."/>
            <person name="Natvig D."/>
            <person name="Lalanne C."/>
            <person name="Gautier V."/>
            <person name="Ament-Velasquez S.L."/>
            <person name="Kruys A."/>
            <person name="Hutchinson M.I."/>
            <person name="Powell A.J."/>
            <person name="Barry K."/>
            <person name="Miller A.N."/>
            <person name="Grigoriev I.V."/>
            <person name="Debuchy R."/>
            <person name="Gladieux P."/>
            <person name="Thoren M.H."/>
            <person name="Johannesson H."/>
        </authorList>
    </citation>
    <scope>NUCLEOTIDE SEQUENCE</scope>
    <source>
        <strain evidence="3">CBS 731.68</strain>
    </source>
</reference>
<evidence type="ECO:0000256" key="2">
    <source>
        <dbReference type="SAM" id="SignalP"/>
    </source>
</evidence>
<gene>
    <name evidence="3" type="ORF">N657DRAFT_717803</name>
</gene>
<dbReference type="EMBL" id="MU853287">
    <property type="protein sequence ID" value="KAK4118080.1"/>
    <property type="molecule type" value="Genomic_DNA"/>
</dbReference>
<feature type="compositionally biased region" description="Polar residues" evidence="1">
    <location>
        <begin position="133"/>
        <end position="144"/>
    </location>
</feature>